<protein>
    <submittedName>
        <fullName evidence="1">Uncharacterized protein</fullName>
    </submittedName>
</protein>
<sequence length="320" mass="35551">MFSFFKRRDEGPIAVEDAVFTSEDIFVLLGESLDLGYFAAQPRNLNLGYYKAEGASAWRKRLVSRFEEKGLVDDAGRPTPDLLRALEPLLGKGLYIGDGDRPGPEDPVERRTAVLCLTPDLSRATAVVKDGHGFRLRPFPDDPSLWEAEFLRLYNLTGLFCWAERSQSYLGGGLNLEDSSFSNALKGGTGAVREWCRQRGISDSAQLEKVSKIGNSWMGIRGAISFTAFDLRESEFPAELGYGAPIAISGTFRSKISLVFPECGLVHFNGVSPREGFDWFDHSQSIELCRYAGFDFLGPGEGLLDNLFKFYDYPEGGNEY</sequence>
<accession>A0A943GMX1</accession>
<proteinExistence type="predicted"/>
<gene>
    <name evidence="1" type="ORF">KHY67_04760</name>
</gene>
<reference evidence="1" key="1">
    <citation type="submission" date="2021-02" db="EMBL/GenBank/DDBJ databases">
        <title>Infant gut strain persistence is associated with maternal origin, phylogeny, and functional potential including surface adhesion and iron acquisition.</title>
        <authorList>
            <person name="Lou Y.C."/>
        </authorList>
    </citation>
    <scope>NUCLEOTIDE SEQUENCE</scope>
    <source>
        <strain evidence="1">L3_128_245G1_dasL3_128_245G1_concoct_49</strain>
    </source>
</reference>
<evidence type="ECO:0000313" key="1">
    <source>
        <dbReference type="EMBL" id="MBS5146995.1"/>
    </source>
</evidence>
<dbReference type="AlphaFoldDB" id="A0A943GMX1"/>
<comment type="caution">
    <text evidence="1">The sequence shown here is derived from an EMBL/GenBank/DDBJ whole genome shotgun (WGS) entry which is preliminary data.</text>
</comment>
<dbReference type="Proteomes" id="UP000738879">
    <property type="component" value="Unassembled WGS sequence"/>
</dbReference>
<dbReference type="EMBL" id="JAGZJA010000005">
    <property type="protein sequence ID" value="MBS5146995.1"/>
    <property type="molecule type" value="Genomic_DNA"/>
</dbReference>
<evidence type="ECO:0000313" key="2">
    <source>
        <dbReference type="Proteomes" id="UP000738879"/>
    </source>
</evidence>
<name>A0A943GMX1_9ACTN</name>
<organism evidence="1 2">
    <name type="scientific">Collinsella intestinalis</name>
    <dbReference type="NCBI Taxonomy" id="147207"/>
    <lineage>
        <taxon>Bacteria</taxon>
        <taxon>Bacillati</taxon>
        <taxon>Actinomycetota</taxon>
        <taxon>Coriobacteriia</taxon>
        <taxon>Coriobacteriales</taxon>
        <taxon>Coriobacteriaceae</taxon>
        <taxon>Collinsella</taxon>
    </lineage>
</organism>